<proteinExistence type="evidence at transcript level"/>
<name>A0A5K8B1L6_MANSE</name>
<evidence type="ECO:0000256" key="5">
    <source>
        <dbReference type="ARBA" id="ARBA00022989"/>
    </source>
</evidence>
<keyword evidence="7 12" id="KW-0675">Receptor</keyword>
<keyword evidence="5 9" id="KW-1133">Transmembrane helix</keyword>
<organism evidence="12">
    <name type="scientific">Manduca sexta</name>
    <name type="common">Tobacco hawkmoth</name>
    <name type="synonym">Tobacco hornworm</name>
    <dbReference type="NCBI Taxonomy" id="7130"/>
    <lineage>
        <taxon>Eukaryota</taxon>
        <taxon>Metazoa</taxon>
        <taxon>Ecdysozoa</taxon>
        <taxon>Arthropoda</taxon>
        <taxon>Hexapoda</taxon>
        <taxon>Insecta</taxon>
        <taxon>Pterygota</taxon>
        <taxon>Neoptera</taxon>
        <taxon>Endopterygota</taxon>
        <taxon>Lepidoptera</taxon>
        <taxon>Glossata</taxon>
        <taxon>Ditrysia</taxon>
        <taxon>Bombycoidea</taxon>
        <taxon>Sphingidae</taxon>
        <taxon>Sphinginae</taxon>
        <taxon>Sphingini</taxon>
        <taxon>Manduca</taxon>
    </lineage>
</organism>
<keyword evidence="4 9" id="KW-0812">Transmembrane</keyword>
<evidence type="ECO:0000256" key="10">
    <source>
        <dbReference type="SAM" id="SignalP"/>
    </source>
</evidence>
<dbReference type="InterPro" id="IPR052192">
    <property type="entry name" value="Insect_Ionotropic_Sensory_Rcpt"/>
</dbReference>
<reference evidence="13" key="3">
    <citation type="submission" date="2020-12" db="EMBL/GenBank/DDBJ databases">
        <authorList>
            <person name="Kanost M."/>
        </authorList>
    </citation>
    <scope>NUCLEOTIDE SEQUENCE</scope>
</reference>
<feature type="transmembrane region" description="Helical" evidence="9">
    <location>
        <begin position="404"/>
        <end position="425"/>
    </location>
</feature>
<dbReference type="Gene3D" id="1.10.287.70">
    <property type="match status" value="1"/>
</dbReference>
<evidence type="ECO:0000256" key="7">
    <source>
        <dbReference type="ARBA" id="ARBA00023170"/>
    </source>
</evidence>
<evidence type="ECO:0000313" key="12">
    <source>
        <dbReference type="EMBL" id="CUQ99340.1"/>
    </source>
</evidence>
<feature type="transmembrane region" description="Helical" evidence="9">
    <location>
        <begin position="346"/>
        <end position="364"/>
    </location>
</feature>
<evidence type="ECO:0000256" key="2">
    <source>
        <dbReference type="ARBA" id="ARBA00008685"/>
    </source>
</evidence>
<feature type="transmembrane region" description="Helical" evidence="9">
    <location>
        <begin position="595"/>
        <end position="613"/>
    </location>
</feature>
<dbReference type="SUPFAM" id="SSF53850">
    <property type="entry name" value="Periplasmic binding protein-like II"/>
    <property type="match status" value="1"/>
</dbReference>
<keyword evidence="14" id="KW-1185">Reference proteome</keyword>
<keyword evidence="10" id="KW-0732">Signal</keyword>
<evidence type="ECO:0000313" key="14">
    <source>
        <dbReference type="Proteomes" id="UP000791440"/>
    </source>
</evidence>
<protein>
    <submittedName>
        <fullName evidence="12">Ionotropic receptor 143</fullName>
    </submittedName>
</protein>
<feature type="signal peptide" evidence="10">
    <location>
        <begin position="1"/>
        <end position="16"/>
    </location>
</feature>
<dbReference type="GO" id="GO:0005886">
    <property type="term" value="C:plasma membrane"/>
    <property type="evidence" value="ECO:0007669"/>
    <property type="project" value="UniProtKB-SubCell"/>
</dbReference>
<keyword evidence="8" id="KW-0325">Glycoprotein</keyword>
<comment type="subcellular location">
    <subcellularLocation>
        <location evidence="1">Cell membrane</location>
        <topology evidence="1">Multi-pass membrane protein</topology>
    </subcellularLocation>
</comment>
<evidence type="ECO:0000256" key="6">
    <source>
        <dbReference type="ARBA" id="ARBA00023136"/>
    </source>
</evidence>
<dbReference type="InterPro" id="IPR001320">
    <property type="entry name" value="Iontro_rcpt_C"/>
</dbReference>
<evidence type="ECO:0000256" key="8">
    <source>
        <dbReference type="ARBA" id="ARBA00023180"/>
    </source>
</evidence>
<feature type="non-terminal residue" evidence="12">
    <location>
        <position position="625"/>
    </location>
</feature>
<gene>
    <name evidence="12" type="primary">IR143</name>
    <name evidence="13" type="ORF">O3G_MSEX010745</name>
</gene>
<reference evidence="12" key="1">
    <citation type="journal article" date="2015" name="Insect Biochem. Mol. Biol.">
        <title>A reference gene set for chemosensory receptor genes of Manduca sexta.</title>
        <authorList>
            <person name="Koenig C."/>
            <person name="Hirsh A."/>
            <person name="Bucks S."/>
            <person name="Klinner C."/>
            <person name="Vogel H."/>
            <person name="Shukla A."/>
            <person name="Mansfield J.H."/>
            <person name="Morton B."/>
            <person name="Hansson B.S."/>
            <person name="Grosse-Wilde E."/>
        </authorList>
    </citation>
    <scope>NUCLEOTIDE SEQUENCE</scope>
</reference>
<evidence type="ECO:0000256" key="9">
    <source>
        <dbReference type="SAM" id="Phobius"/>
    </source>
</evidence>
<evidence type="ECO:0000313" key="13">
    <source>
        <dbReference type="EMBL" id="KAG6458228.1"/>
    </source>
</evidence>
<evidence type="ECO:0000256" key="1">
    <source>
        <dbReference type="ARBA" id="ARBA00004651"/>
    </source>
</evidence>
<dbReference type="GO" id="GO:0050906">
    <property type="term" value="P:detection of stimulus involved in sensory perception"/>
    <property type="evidence" value="ECO:0007669"/>
    <property type="project" value="UniProtKB-ARBA"/>
</dbReference>
<dbReference type="GO" id="GO:0015276">
    <property type="term" value="F:ligand-gated monoatomic ion channel activity"/>
    <property type="evidence" value="ECO:0007669"/>
    <property type="project" value="InterPro"/>
</dbReference>
<dbReference type="PANTHER" id="PTHR42643:SF24">
    <property type="entry name" value="IONOTROPIC RECEPTOR 60A"/>
    <property type="match status" value="1"/>
</dbReference>
<dbReference type="OrthoDB" id="7486450at2759"/>
<evidence type="ECO:0000259" key="11">
    <source>
        <dbReference type="Pfam" id="PF00060"/>
    </source>
</evidence>
<comment type="similarity">
    <text evidence="2">Belongs to the glutamate-gated ion channel (TC 1.A.10.1) family.</text>
</comment>
<dbReference type="Pfam" id="PF00060">
    <property type="entry name" value="Lig_chan"/>
    <property type="match status" value="1"/>
</dbReference>
<evidence type="ECO:0000256" key="4">
    <source>
        <dbReference type="ARBA" id="ARBA00022692"/>
    </source>
</evidence>
<reference evidence="13" key="2">
    <citation type="journal article" date="2016" name="Insect Biochem. Mol. Biol.">
        <title>Multifaceted biological insights from a draft genome sequence of the tobacco hornworm moth, Manduca sexta.</title>
        <authorList>
            <person name="Kanost M.R."/>
            <person name="Arrese E.L."/>
            <person name="Cao X."/>
            <person name="Chen Y.R."/>
            <person name="Chellapilla S."/>
            <person name="Goldsmith M.R."/>
            <person name="Grosse-Wilde E."/>
            <person name="Heckel D.G."/>
            <person name="Herndon N."/>
            <person name="Jiang H."/>
            <person name="Papanicolaou A."/>
            <person name="Qu J."/>
            <person name="Soulages J.L."/>
            <person name="Vogel H."/>
            <person name="Walters J."/>
            <person name="Waterhouse R.M."/>
            <person name="Ahn S.J."/>
            <person name="Almeida F.C."/>
            <person name="An C."/>
            <person name="Aqrawi P."/>
            <person name="Bretschneider A."/>
            <person name="Bryant W.B."/>
            <person name="Bucks S."/>
            <person name="Chao H."/>
            <person name="Chevignon G."/>
            <person name="Christen J.M."/>
            <person name="Clarke D.F."/>
            <person name="Dittmer N.T."/>
            <person name="Ferguson L.C.F."/>
            <person name="Garavelou S."/>
            <person name="Gordon K.H.J."/>
            <person name="Gunaratna R.T."/>
            <person name="Han Y."/>
            <person name="Hauser F."/>
            <person name="He Y."/>
            <person name="Heidel-Fischer H."/>
            <person name="Hirsh A."/>
            <person name="Hu Y."/>
            <person name="Jiang H."/>
            <person name="Kalra D."/>
            <person name="Klinner C."/>
            <person name="Konig C."/>
            <person name="Kovar C."/>
            <person name="Kroll A.R."/>
            <person name="Kuwar S.S."/>
            <person name="Lee S.L."/>
            <person name="Lehman R."/>
            <person name="Li K."/>
            <person name="Li Z."/>
            <person name="Liang H."/>
            <person name="Lovelace S."/>
            <person name="Lu Z."/>
            <person name="Mansfield J.H."/>
            <person name="McCulloch K.J."/>
            <person name="Mathew T."/>
            <person name="Morton B."/>
            <person name="Muzny D.M."/>
            <person name="Neunemann D."/>
            <person name="Ongeri F."/>
            <person name="Pauchet Y."/>
            <person name="Pu L.L."/>
            <person name="Pyrousis I."/>
            <person name="Rao X.J."/>
            <person name="Redding A."/>
            <person name="Roesel C."/>
            <person name="Sanchez-Gracia A."/>
            <person name="Schaack S."/>
            <person name="Shukla A."/>
            <person name="Tetreau G."/>
            <person name="Wang Y."/>
            <person name="Xiong G.H."/>
            <person name="Traut W."/>
            <person name="Walsh T.K."/>
            <person name="Worley K.C."/>
            <person name="Wu D."/>
            <person name="Wu W."/>
            <person name="Wu Y.Q."/>
            <person name="Zhang X."/>
            <person name="Zou Z."/>
            <person name="Zucker H."/>
            <person name="Briscoe A.D."/>
            <person name="Burmester T."/>
            <person name="Clem R.J."/>
            <person name="Feyereisen R."/>
            <person name="Grimmelikhuijzen C.J.P."/>
            <person name="Hamodrakas S.J."/>
            <person name="Hansson B.S."/>
            <person name="Huguet E."/>
            <person name="Jermiin L.S."/>
            <person name="Lan Q."/>
            <person name="Lehman H.K."/>
            <person name="Lorenzen M."/>
            <person name="Merzendorfer H."/>
            <person name="Michalopoulos I."/>
            <person name="Morton D.B."/>
            <person name="Muthukrishnan S."/>
            <person name="Oakeshott J.G."/>
            <person name="Palmer W."/>
            <person name="Park Y."/>
            <person name="Passarelli A.L."/>
            <person name="Rozas J."/>
            <person name="Schwartz L.M."/>
            <person name="Smith W."/>
            <person name="Southgate A."/>
            <person name="Vilcinskas A."/>
            <person name="Vogt R."/>
            <person name="Wang P."/>
            <person name="Werren J."/>
            <person name="Yu X.Q."/>
            <person name="Zhou J.J."/>
            <person name="Brown S.J."/>
            <person name="Scherer S.E."/>
            <person name="Richards S."/>
            <person name="Blissard G.W."/>
        </authorList>
    </citation>
    <scope>NUCLEOTIDE SEQUENCE</scope>
</reference>
<dbReference type="Proteomes" id="UP000791440">
    <property type="component" value="Unassembled WGS sequence"/>
</dbReference>
<dbReference type="PANTHER" id="PTHR42643">
    <property type="entry name" value="IONOTROPIC RECEPTOR 20A-RELATED"/>
    <property type="match status" value="1"/>
</dbReference>
<sequence length="625" mass="71770">MLQRIFLFCCITLVCSTLLDEKKSNTSELSFGSISKCISEFCKISLHFRSTAILEYGNNETVEKHLFFNEIIKTLSSDGIQQIIIEDLTKIKNIEVAEADWMVVVYIYHCESLSKFNNAMMHDKIKYLIIVPDHLETECKDDFIDVGNKVAYYDVTFIFNNNEEEDNTETYTISTFIREVDEATCKEIVHGFININNCQNGILESNIVFPNKNPTNIKNCPLNIGMGTLYPFSIIQDRDILKTFDKLNESQIRGSDLELVKIAAKQFNATLNYNYVRKKEENPIGQYDFIPFIMNGSLDICAGGFYRIYGDVVSYSGIYARQAVKWMYTADRKDKSWQNLVHKVNGLYIFIIYYVAYSCVWWLIRKFDKQSVSATTTLIFAWGALVGAGSLQDTRSLKQKIVNLMYLIMCLHLSAYIAAQLYSFYTISEPPERLETINDIMESGRPTYLVPVVKYFVIDENFRKYANQSKECDTFYDCFEKSLIYKGMTLLLHAFFANYQAKSAVGDEARILCTTQNVLTVYYEMLIRKNSPYVSKYQDIIVRLFEAGIPEKLYIEAIGLTVVGRAESASKNIIANSYSCQTGCTVTIRQLDGAFYIWLVGCGVSFCVFIVEIRKKARRMSLHLI</sequence>
<keyword evidence="3" id="KW-1003">Cell membrane</keyword>
<keyword evidence="6 9" id="KW-0472">Membrane</keyword>
<accession>A0A5K8B1L6</accession>
<feature type="chain" id="PRO_5038308083" evidence="10">
    <location>
        <begin position="17"/>
        <end position="625"/>
    </location>
</feature>
<dbReference type="AlphaFoldDB" id="A0A5K8B1L6"/>
<dbReference type="EMBL" id="LN885191">
    <property type="protein sequence ID" value="CUQ99340.1"/>
    <property type="molecule type" value="mRNA"/>
</dbReference>
<feature type="domain" description="Ionotropic glutamate receptor C-terminal" evidence="11">
    <location>
        <begin position="366"/>
        <end position="602"/>
    </location>
</feature>
<dbReference type="EMBL" id="JH668576">
    <property type="protein sequence ID" value="KAG6458228.1"/>
    <property type="molecule type" value="Genomic_DNA"/>
</dbReference>
<evidence type="ECO:0000256" key="3">
    <source>
        <dbReference type="ARBA" id="ARBA00022475"/>
    </source>
</evidence>